<evidence type="ECO:0000313" key="2">
    <source>
        <dbReference type="EMBL" id="KAG7410665.1"/>
    </source>
</evidence>
<dbReference type="AlphaFoldDB" id="A0A8J5NS47"/>
<dbReference type="EMBL" id="JAELUQ010000007">
    <property type="protein sequence ID" value="KAG7410665.1"/>
    <property type="molecule type" value="Genomic_DNA"/>
</dbReference>
<protein>
    <submittedName>
        <fullName evidence="2">Uncharacterized protein</fullName>
    </submittedName>
</protein>
<dbReference type="Proteomes" id="UP000694050">
    <property type="component" value="Unassembled WGS sequence"/>
</dbReference>
<organism evidence="2 3">
    <name type="scientific">Fusarium oxysporum f. sp. rapae</name>
    <dbReference type="NCBI Taxonomy" id="485398"/>
    <lineage>
        <taxon>Eukaryota</taxon>
        <taxon>Fungi</taxon>
        <taxon>Dikarya</taxon>
        <taxon>Ascomycota</taxon>
        <taxon>Pezizomycotina</taxon>
        <taxon>Sordariomycetes</taxon>
        <taxon>Hypocreomycetidae</taxon>
        <taxon>Hypocreales</taxon>
        <taxon>Nectriaceae</taxon>
        <taxon>Fusarium</taxon>
        <taxon>Fusarium oxysporum species complex</taxon>
    </lineage>
</organism>
<gene>
    <name evidence="2" type="ORF">Forpe1208_v009857</name>
</gene>
<evidence type="ECO:0000313" key="3">
    <source>
        <dbReference type="Proteomes" id="UP000694050"/>
    </source>
</evidence>
<sequence>MLSHLTKTVINFEFTFDYGGQTLRNVFHDSKTKEAYGFPFSARVEGFNAGNVMQSAGGDDDATYDGRPVDLVVSPMLVIYGNLHGFDYHVATVAFPMRVCVGYRDGFDQDEVIETEGDGKGDGEGDGEKKVNMIKDKEGGKEDEYEKKIEDEE</sequence>
<proteinExistence type="predicted"/>
<name>A0A8J5NS47_FUSOX</name>
<feature type="region of interest" description="Disordered" evidence="1">
    <location>
        <begin position="111"/>
        <end position="153"/>
    </location>
</feature>
<accession>A0A8J5NS47</accession>
<evidence type="ECO:0000256" key="1">
    <source>
        <dbReference type="SAM" id="MobiDB-lite"/>
    </source>
</evidence>
<reference evidence="2" key="1">
    <citation type="submission" date="2021-04" db="EMBL/GenBank/DDBJ databases">
        <title>First draft genome resource for Brassicaceae pathogens Fusarium oxysporum f. sp. raphani and Fusarium oxysporum f. sp. rapae.</title>
        <authorList>
            <person name="Asai S."/>
        </authorList>
    </citation>
    <scope>NUCLEOTIDE SEQUENCE</scope>
    <source>
        <strain evidence="2">Tf1208</strain>
    </source>
</reference>
<feature type="compositionally biased region" description="Basic and acidic residues" evidence="1">
    <location>
        <begin position="117"/>
        <end position="153"/>
    </location>
</feature>
<comment type="caution">
    <text evidence="2">The sequence shown here is derived from an EMBL/GenBank/DDBJ whole genome shotgun (WGS) entry which is preliminary data.</text>
</comment>